<name>A0ABZ1D491_9TREE</name>
<reference evidence="2 3" key="1">
    <citation type="submission" date="2024-01" db="EMBL/GenBank/DDBJ databases">
        <title>Comparative genomics of Cryptococcus and Kwoniella reveals pathogenesis evolution and contrasting modes of karyotype evolution via chromosome fusion or intercentromeric recombination.</title>
        <authorList>
            <person name="Coelho M.A."/>
            <person name="David-Palma M."/>
            <person name="Shea T."/>
            <person name="Bowers K."/>
            <person name="McGinley-Smith S."/>
            <person name="Mohammad A.W."/>
            <person name="Gnirke A."/>
            <person name="Yurkov A.M."/>
            <person name="Nowrousian M."/>
            <person name="Sun S."/>
            <person name="Cuomo C.A."/>
            <person name="Heitman J."/>
        </authorList>
    </citation>
    <scope>NUCLEOTIDE SEQUENCE [LARGE SCALE GENOMIC DNA]</scope>
    <source>
        <strain evidence="2">CBS 11374</strain>
    </source>
</reference>
<accession>A0ABZ1D491</accession>
<gene>
    <name evidence="2" type="ORF">IL334_004408</name>
</gene>
<evidence type="ECO:0000313" key="3">
    <source>
        <dbReference type="Proteomes" id="UP001329825"/>
    </source>
</evidence>
<evidence type="ECO:0000256" key="1">
    <source>
        <dbReference type="SAM" id="MobiDB-lite"/>
    </source>
</evidence>
<dbReference type="RefSeq" id="XP_062792177.1">
    <property type="nucleotide sequence ID" value="XM_062936126.1"/>
</dbReference>
<dbReference type="GeneID" id="87956539"/>
<proteinExistence type="predicted"/>
<dbReference type="EMBL" id="CP141885">
    <property type="protein sequence ID" value="WRT67437.1"/>
    <property type="molecule type" value="Genomic_DNA"/>
</dbReference>
<dbReference type="Proteomes" id="UP001329825">
    <property type="component" value="Chromosome 5"/>
</dbReference>
<protein>
    <submittedName>
        <fullName evidence="2">Uncharacterized protein</fullName>
    </submittedName>
</protein>
<evidence type="ECO:0000313" key="2">
    <source>
        <dbReference type="EMBL" id="WRT67437.1"/>
    </source>
</evidence>
<organism evidence="2 3">
    <name type="scientific">Kwoniella shivajii</name>
    <dbReference type="NCBI Taxonomy" id="564305"/>
    <lineage>
        <taxon>Eukaryota</taxon>
        <taxon>Fungi</taxon>
        <taxon>Dikarya</taxon>
        <taxon>Basidiomycota</taxon>
        <taxon>Agaricomycotina</taxon>
        <taxon>Tremellomycetes</taxon>
        <taxon>Tremellales</taxon>
        <taxon>Cryptococcaceae</taxon>
        <taxon>Kwoniella</taxon>
    </lineage>
</organism>
<sequence length="154" mass="17237">MSHYNQNEIRHLSNVDEDSMPPLTVSPSTDRSNEESDPTSGTSDAWTWFHTACKDLAKAQNDLDKLQPYSLTKSISSAGRFTSKAAMETQKRVDSALKTAQDRSRLWLGKTKSDLVVGLEAGLSFSLKEEEPCREQLLSLVYNASGWFISDEFQ</sequence>
<feature type="region of interest" description="Disordered" evidence="1">
    <location>
        <begin position="1"/>
        <end position="43"/>
    </location>
</feature>
<keyword evidence="3" id="KW-1185">Reference proteome</keyword>